<gene>
    <name evidence="2" type="ORF">OG549_00645</name>
</gene>
<dbReference type="EMBL" id="CP108318">
    <property type="protein sequence ID" value="WTW59277.1"/>
    <property type="molecule type" value="Genomic_DNA"/>
</dbReference>
<reference evidence="2" key="1">
    <citation type="submission" date="2022-10" db="EMBL/GenBank/DDBJ databases">
        <title>The complete genomes of actinobacterial strains from the NBC collection.</title>
        <authorList>
            <person name="Joergensen T.S."/>
            <person name="Alvarez Arevalo M."/>
            <person name="Sterndorff E.B."/>
            <person name="Faurdal D."/>
            <person name="Vuksanovic O."/>
            <person name="Mourched A.-S."/>
            <person name="Charusanti P."/>
            <person name="Shaw S."/>
            <person name="Blin K."/>
            <person name="Weber T."/>
        </authorList>
    </citation>
    <scope>NUCLEOTIDE SEQUENCE</scope>
    <source>
        <strain evidence="2">NBC_00003</strain>
    </source>
</reference>
<name>A0AAU2UVU4_9ACTN</name>
<evidence type="ECO:0000313" key="2">
    <source>
        <dbReference type="EMBL" id="WTW59277.1"/>
    </source>
</evidence>
<evidence type="ECO:0000256" key="1">
    <source>
        <dbReference type="SAM" id="MobiDB-lite"/>
    </source>
</evidence>
<feature type="compositionally biased region" description="Basic and acidic residues" evidence="1">
    <location>
        <begin position="15"/>
        <end position="28"/>
    </location>
</feature>
<accession>A0AAU2UVU4</accession>
<proteinExistence type="predicted"/>
<sequence>MAVISRGSIHSPQWRRVEVEKDGSHRLLTEASRTPAPEPKMSAAALARLREALISAHFAELPTPDATTAPDDVRLEFEYDGHLYFTSTGHMPPALGFVLDTLPDPVA</sequence>
<protein>
    <submittedName>
        <fullName evidence="2">Uncharacterized protein</fullName>
    </submittedName>
</protein>
<dbReference type="AlphaFoldDB" id="A0AAU2UVU4"/>
<feature type="region of interest" description="Disordered" evidence="1">
    <location>
        <begin position="15"/>
        <end position="40"/>
    </location>
</feature>
<organism evidence="2">
    <name type="scientific">Streptomyces sp. NBC_00003</name>
    <dbReference type="NCBI Taxonomy" id="2903608"/>
    <lineage>
        <taxon>Bacteria</taxon>
        <taxon>Bacillati</taxon>
        <taxon>Actinomycetota</taxon>
        <taxon>Actinomycetes</taxon>
        <taxon>Kitasatosporales</taxon>
        <taxon>Streptomycetaceae</taxon>
        <taxon>Streptomyces</taxon>
    </lineage>
</organism>